<dbReference type="OMA" id="QTATCDA"/>
<evidence type="ECO:0000256" key="1">
    <source>
        <dbReference type="SAM" id="SignalP"/>
    </source>
</evidence>
<accession>D0NKX1</accession>
<dbReference type="AlphaFoldDB" id="D0NKX1"/>
<reference evidence="3" key="1">
    <citation type="journal article" date="2009" name="Nature">
        <title>Genome sequence and analysis of the Irish potato famine pathogen Phytophthora infestans.</title>
        <authorList>
            <consortium name="The Broad Institute Genome Sequencing Platform"/>
            <person name="Haas B.J."/>
            <person name="Kamoun S."/>
            <person name="Zody M.C."/>
            <person name="Jiang R.H."/>
            <person name="Handsaker R.E."/>
            <person name="Cano L.M."/>
            <person name="Grabherr M."/>
            <person name="Kodira C.D."/>
            <person name="Raffaele S."/>
            <person name="Torto-Alalibo T."/>
            <person name="Bozkurt T.O."/>
            <person name="Ah-Fong A.M."/>
            <person name="Alvarado L."/>
            <person name="Anderson V.L."/>
            <person name="Armstrong M.R."/>
            <person name="Avrova A."/>
            <person name="Baxter L."/>
            <person name="Beynon J."/>
            <person name="Boevink P.C."/>
            <person name="Bollmann S.R."/>
            <person name="Bos J.I."/>
            <person name="Bulone V."/>
            <person name="Cai G."/>
            <person name="Cakir C."/>
            <person name="Carrington J.C."/>
            <person name="Chawner M."/>
            <person name="Conti L."/>
            <person name="Costanzo S."/>
            <person name="Ewan R."/>
            <person name="Fahlgren N."/>
            <person name="Fischbach M.A."/>
            <person name="Fugelstad J."/>
            <person name="Gilroy E.M."/>
            <person name="Gnerre S."/>
            <person name="Green P.J."/>
            <person name="Grenville-Briggs L.J."/>
            <person name="Griffith J."/>
            <person name="Grunwald N.J."/>
            <person name="Horn K."/>
            <person name="Horner N.R."/>
            <person name="Hu C.H."/>
            <person name="Huitema E."/>
            <person name="Jeong D.H."/>
            <person name="Jones A.M."/>
            <person name="Jones J.D."/>
            <person name="Jones R.W."/>
            <person name="Karlsson E.K."/>
            <person name="Kunjeti S.G."/>
            <person name="Lamour K."/>
            <person name="Liu Z."/>
            <person name="Ma L."/>
            <person name="Maclean D."/>
            <person name="Chibucos M.C."/>
            <person name="McDonald H."/>
            <person name="McWalters J."/>
            <person name="Meijer H.J."/>
            <person name="Morgan W."/>
            <person name="Morris P.F."/>
            <person name="Munro C.A."/>
            <person name="O'Neill K."/>
            <person name="Ospina-Giraldo M."/>
            <person name="Pinzon A."/>
            <person name="Pritchard L."/>
            <person name="Ramsahoye B."/>
            <person name="Ren Q."/>
            <person name="Restrepo S."/>
            <person name="Roy S."/>
            <person name="Sadanandom A."/>
            <person name="Savidor A."/>
            <person name="Schornack S."/>
            <person name="Schwartz D.C."/>
            <person name="Schumann U.D."/>
            <person name="Schwessinger B."/>
            <person name="Seyer L."/>
            <person name="Sharpe T."/>
            <person name="Silvar C."/>
            <person name="Song J."/>
            <person name="Studholme D.J."/>
            <person name="Sykes S."/>
            <person name="Thines M."/>
            <person name="van de Vondervoort P.J."/>
            <person name="Phuntumart V."/>
            <person name="Wawra S."/>
            <person name="Weide R."/>
            <person name="Win J."/>
            <person name="Young C."/>
            <person name="Zhou S."/>
            <person name="Fry W."/>
            <person name="Meyers B.C."/>
            <person name="van West P."/>
            <person name="Ristaino J."/>
            <person name="Govers F."/>
            <person name="Birch P.R."/>
            <person name="Whisson S.C."/>
            <person name="Judelson H.S."/>
            <person name="Nusbaum C."/>
        </authorList>
    </citation>
    <scope>NUCLEOTIDE SEQUENCE [LARGE SCALE GENOMIC DNA]</scope>
    <source>
        <strain evidence="3">T30-4</strain>
    </source>
</reference>
<sequence length="190" mass="19653">MVGSASALVPLLTVAGVSAIADRREALNASNTSKTSNSECVTNTALLTLRGLGTGAAWTIAVDGYAMACVTDAEVARHMANRPGSSVAGEIARKLGPLCVRNMLGFAGFLGLYGGVSCSLEKARDKNDLLNPFMGGLTAGLIALWHDRRVPHVHLTSAAACGALAMVLHRFNSPITKESENVCATTTDAP</sequence>
<dbReference type="InParanoid" id="D0NKX1"/>
<protein>
    <submittedName>
        <fullName evidence="2">Uncharacterized protein</fullName>
    </submittedName>
</protein>
<dbReference type="RefSeq" id="XP_002900085.1">
    <property type="nucleotide sequence ID" value="XM_002900039.1"/>
</dbReference>
<feature type="chain" id="PRO_5003013518" evidence="1">
    <location>
        <begin position="20"/>
        <end position="190"/>
    </location>
</feature>
<feature type="signal peptide" evidence="1">
    <location>
        <begin position="1"/>
        <end position="19"/>
    </location>
</feature>
<dbReference type="HOGENOM" id="CLU_109585_0_0_1"/>
<dbReference type="OrthoDB" id="75343at2759"/>
<name>D0NKX1_PHYIT</name>
<evidence type="ECO:0000313" key="2">
    <source>
        <dbReference type="EMBL" id="EEY60289.1"/>
    </source>
</evidence>
<gene>
    <name evidence="2" type="ORF">PITG_12668</name>
</gene>
<dbReference type="Proteomes" id="UP000006643">
    <property type="component" value="Unassembled WGS sequence"/>
</dbReference>
<dbReference type="KEGG" id="pif:PITG_12668"/>
<keyword evidence="3" id="KW-1185">Reference proteome</keyword>
<organism evidence="2 3">
    <name type="scientific">Phytophthora infestans (strain T30-4)</name>
    <name type="common">Potato late blight agent</name>
    <dbReference type="NCBI Taxonomy" id="403677"/>
    <lineage>
        <taxon>Eukaryota</taxon>
        <taxon>Sar</taxon>
        <taxon>Stramenopiles</taxon>
        <taxon>Oomycota</taxon>
        <taxon>Peronosporomycetes</taxon>
        <taxon>Peronosporales</taxon>
        <taxon>Peronosporaceae</taxon>
        <taxon>Phytophthora</taxon>
    </lineage>
</organism>
<proteinExistence type="predicted"/>
<dbReference type="Pfam" id="PF02466">
    <property type="entry name" value="Tim17"/>
    <property type="match status" value="1"/>
</dbReference>
<evidence type="ECO:0000313" key="3">
    <source>
        <dbReference type="Proteomes" id="UP000006643"/>
    </source>
</evidence>
<dbReference type="eggNOG" id="ENOG502S1PZ">
    <property type="taxonomic scope" value="Eukaryota"/>
</dbReference>
<keyword evidence="1" id="KW-0732">Signal</keyword>
<dbReference type="VEuPathDB" id="FungiDB:PITG_12668"/>
<dbReference type="EMBL" id="DS028144">
    <property type="protein sequence ID" value="EEY60289.1"/>
    <property type="molecule type" value="Genomic_DNA"/>
</dbReference>
<dbReference type="GeneID" id="9478022"/>